<dbReference type="Proteomes" id="UP000520767">
    <property type="component" value="Unassembled WGS sequence"/>
</dbReference>
<feature type="signal peptide" evidence="1">
    <location>
        <begin position="1"/>
        <end position="19"/>
    </location>
</feature>
<proteinExistence type="predicted"/>
<dbReference type="AlphaFoldDB" id="A0A7W7QA50"/>
<feature type="chain" id="PRO_5039628671" description="DUF5666 domain-containing protein" evidence="1">
    <location>
        <begin position="20"/>
        <end position="131"/>
    </location>
</feature>
<evidence type="ECO:0000256" key="1">
    <source>
        <dbReference type="SAM" id="SignalP"/>
    </source>
</evidence>
<accession>A0A7W7QA50</accession>
<dbReference type="EMBL" id="JACHJQ010000006">
    <property type="protein sequence ID" value="MBB4909663.1"/>
    <property type="molecule type" value="Genomic_DNA"/>
</dbReference>
<sequence length="131" mass="14074">MRWLVVVMALLTAGCGTTAASEPSAPHRVTLRGMTVESVPADTGFWATTTRDDYVWVKLKLAGRSAMPVQPGERVDVTGVVVSHGPDFAARQGVTARRDVDRLTRLGSHVEVEQADVRVVPEPVAPDQLAT</sequence>
<keyword evidence="1" id="KW-0732">Signal</keyword>
<dbReference type="RefSeq" id="WP_184813737.1">
    <property type="nucleotide sequence ID" value="NZ_JACHJQ010000006.1"/>
</dbReference>
<protein>
    <recommendedName>
        <fullName evidence="4">DUF5666 domain-containing protein</fullName>
    </recommendedName>
</protein>
<reference evidence="2 3" key="1">
    <citation type="submission" date="2020-08" db="EMBL/GenBank/DDBJ databases">
        <title>Genomic Encyclopedia of Type Strains, Phase III (KMG-III): the genomes of soil and plant-associated and newly described type strains.</title>
        <authorList>
            <person name="Whitman W."/>
        </authorList>
    </citation>
    <scope>NUCLEOTIDE SEQUENCE [LARGE SCALE GENOMIC DNA]</scope>
    <source>
        <strain evidence="2 3">CECT 8960</strain>
    </source>
</reference>
<dbReference type="PROSITE" id="PS51257">
    <property type="entry name" value="PROKAR_LIPOPROTEIN"/>
    <property type="match status" value="1"/>
</dbReference>
<name>A0A7W7QA50_9PSEU</name>
<gene>
    <name evidence="2" type="ORF">FHR82_005921</name>
</gene>
<evidence type="ECO:0000313" key="2">
    <source>
        <dbReference type="EMBL" id="MBB4909663.1"/>
    </source>
</evidence>
<keyword evidence="3" id="KW-1185">Reference proteome</keyword>
<evidence type="ECO:0000313" key="3">
    <source>
        <dbReference type="Proteomes" id="UP000520767"/>
    </source>
</evidence>
<evidence type="ECO:0008006" key="4">
    <source>
        <dbReference type="Google" id="ProtNLM"/>
    </source>
</evidence>
<comment type="caution">
    <text evidence="2">The sequence shown here is derived from an EMBL/GenBank/DDBJ whole genome shotgun (WGS) entry which is preliminary data.</text>
</comment>
<organism evidence="2 3">
    <name type="scientific">Actinophytocola algeriensis</name>
    <dbReference type="NCBI Taxonomy" id="1768010"/>
    <lineage>
        <taxon>Bacteria</taxon>
        <taxon>Bacillati</taxon>
        <taxon>Actinomycetota</taxon>
        <taxon>Actinomycetes</taxon>
        <taxon>Pseudonocardiales</taxon>
        <taxon>Pseudonocardiaceae</taxon>
    </lineage>
</organism>